<dbReference type="InterPro" id="IPR001624">
    <property type="entry name" value="FliE"/>
</dbReference>
<evidence type="ECO:0000256" key="4">
    <source>
        <dbReference type="HAMAP-Rule" id="MF_00724"/>
    </source>
</evidence>
<protein>
    <recommendedName>
        <fullName evidence="4 5">Flagellar hook-basal body complex protein FliE</fullName>
    </recommendedName>
</protein>
<name>A0A1M5UUW8_9FIRM</name>
<keyword evidence="6" id="KW-0282">Flagellum</keyword>
<evidence type="ECO:0000313" key="6">
    <source>
        <dbReference type="EMBL" id="SHH66700.1"/>
    </source>
</evidence>
<organism evidence="6 7">
    <name type="scientific">Desulfosporosinus lacus DSM 15449</name>
    <dbReference type="NCBI Taxonomy" id="1121420"/>
    <lineage>
        <taxon>Bacteria</taxon>
        <taxon>Bacillati</taxon>
        <taxon>Bacillota</taxon>
        <taxon>Clostridia</taxon>
        <taxon>Eubacteriales</taxon>
        <taxon>Desulfitobacteriaceae</taxon>
        <taxon>Desulfosporosinus</taxon>
    </lineage>
</organism>
<reference evidence="7" key="1">
    <citation type="submission" date="2016-11" db="EMBL/GenBank/DDBJ databases">
        <authorList>
            <person name="Varghese N."/>
            <person name="Submissions S."/>
        </authorList>
    </citation>
    <scope>NUCLEOTIDE SEQUENCE [LARGE SCALE GENOMIC DNA]</scope>
    <source>
        <strain evidence="7">DSM 15449</strain>
    </source>
</reference>
<dbReference type="EMBL" id="FQXJ01000004">
    <property type="protein sequence ID" value="SHH66700.1"/>
    <property type="molecule type" value="Genomic_DNA"/>
</dbReference>
<evidence type="ECO:0000313" key="7">
    <source>
        <dbReference type="Proteomes" id="UP000183954"/>
    </source>
</evidence>
<dbReference type="PANTHER" id="PTHR34653:SF1">
    <property type="entry name" value="FLAGELLAR HOOK-BASAL BODY COMPLEX PROTEIN FLIE"/>
    <property type="match status" value="1"/>
</dbReference>
<comment type="subcellular location">
    <subcellularLocation>
        <location evidence="1 4">Bacterial flagellum basal body</location>
    </subcellularLocation>
</comment>
<dbReference type="OrthoDB" id="9812413at2"/>
<dbReference type="NCBIfam" id="TIGR00205">
    <property type="entry name" value="fliE"/>
    <property type="match status" value="1"/>
</dbReference>
<dbReference type="GO" id="GO:0071973">
    <property type="term" value="P:bacterial-type flagellum-dependent cell motility"/>
    <property type="evidence" value="ECO:0007669"/>
    <property type="project" value="InterPro"/>
</dbReference>
<dbReference type="HAMAP" id="MF_00724">
    <property type="entry name" value="FliE"/>
    <property type="match status" value="1"/>
</dbReference>
<dbReference type="GO" id="GO:0005198">
    <property type="term" value="F:structural molecule activity"/>
    <property type="evidence" value="ECO:0007669"/>
    <property type="project" value="UniProtKB-UniRule"/>
</dbReference>
<keyword evidence="7" id="KW-1185">Reference proteome</keyword>
<evidence type="ECO:0000256" key="2">
    <source>
        <dbReference type="ARBA" id="ARBA00009272"/>
    </source>
</evidence>
<dbReference type="PRINTS" id="PR01006">
    <property type="entry name" value="FLGHOOKFLIE"/>
</dbReference>
<dbReference type="GO" id="GO:0003774">
    <property type="term" value="F:cytoskeletal motor activity"/>
    <property type="evidence" value="ECO:0007669"/>
    <property type="project" value="InterPro"/>
</dbReference>
<evidence type="ECO:0000256" key="1">
    <source>
        <dbReference type="ARBA" id="ARBA00004117"/>
    </source>
</evidence>
<evidence type="ECO:0000256" key="5">
    <source>
        <dbReference type="NCBIfam" id="TIGR00205"/>
    </source>
</evidence>
<proteinExistence type="inferred from homology"/>
<dbReference type="PANTHER" id="PTHR34653">
    <property type="match status" value="1"/>
</dbReference>
<keyword evidence="6" id="KW-0966">Cell projection</keyword>
<accession>A0A1M5UUW8</accession>
<dbReference type="Proteomes" id="UP000183954">
    <property type="component" value="Unassembled WGS sequence"/>
</dbReference>
<comment type="similarity">
    <text evidence="2 4">Belongs to the FliE family.</text>
</comment>
<dbReference type="AlphaFoldDB" id="A0A1M5UUW8"/>
<dbReference type="RefSeq" id="WP_073028406.1">
    <property type="nucleotide sequence ID" value="NZ_FQXJ01000004.1"/>
</dbReference>
<sequence>MSILPIAPIMPLGVINPIAQTGPETAPETVSTGDGAQKASTDFAKFFSDALSQVDALQTKADSASLALATGQVQDLSEVMVALEKANLSLSLTVATRDKVLDAYNQIMRMQI</sequence>
<dbReference type="Pfam" id="PF02049">
    <property type="entry name" value="FliE"/>
    <property type="match status" value="1"/>
</dbReference>
<keyword evidence="6" id="KW-0969">Cilium</keyword>
<keyword evidence="3 4" id="KW-0975">Bacterial flagellum</keyword>
<dbReference type="STRING" id="1121420.SAMN02746098_01083"/>
<dbReference type="GO" id="GO:0009425">
    <property type="term" value="C:bacterial-type flagellum basal body"/>
    <property type="evidence" value="ECO:0007669"/>
    <property type="project" value="UniProtKB-SubCell"/>
</dbReference>
<evidence type="ECO:0000256" key="3">
    <source>
        <dbReference type="ARBA" id="ARBA00023143"/>
    </source>
</evidence>
<gene>
    <name evidence="4" type="primary">fliE</name>
    <name evidence="6" type="ORF">SAMN02746098_01083</name>
</gene>